<dbReference type="AlphaFoldDB" id="A0A914KMM1"/>
<evidence type="ECO:0000313" key="2">
    <source>
        <dbReference type="Proteomes" id="UP000887563"/>
    </source>
</evidence>
<organism evidence="2 3">
    <name type="scientific">Meloidogyne incognita</name>
    <name type="common">Southern root-knot nematode worm</name>
    <name type="synonym">Oxyuris incognita</name>
    <dbReference type="NCBI Taxonomy" id="6306"/>
    <lineage>
        <taxon>Eukaryota</taxon>
        <taxon>Metazoa</taxon>
        <taxon>Ecdysozoa</taxon>
        <taxon>Nematoda</taxon>
        <taxon>Chromadorea</taxon>
        <taxon>Rhabditida</taxon>
        <taxon>Tylenchina</taxon>
        <taxon>Tylenchomorpha</taxon>
        <taxon>Tylenchoidea</taxon>
        <taxon>Meloidogynidae</taxon>
        <taxon>Meloidogyninae</taxon>
        <taxon>Meloidogyne</taxon>
        <taxon>Meloidogyne incognita group</taxon>
    </lineage>
</organism>
<dbReference type="Proteomes" id="UP000887563">
    <property type="component" value="Unplaced"/>
</dbReference>
<evidence type="ECO:0000313" key="3">
    <source>
        <dbReference type="WBParaSite" id="Minc3s00048g02629"/>
    </source>
</evidence>
<feature type="region of interest" description="Disordered" evidence="1">
    <location>
        <begin position="168"/>
        <end position="188"/>
    </location>
</feature>
<evidence type="ECO:0000256" key="1">
    <source>
        <dbReference type="SAM" id="MobiDB-lite"/>
    </source>
</evidence>
<sequence>MATQNYFSEWILKSFNLPEKSIKDISQISTVQDYYIAFIVLSDKRSFENILAIYRSTTFNANQFIIIPASEILIEGTIEMRRQQQKQNGGKVSNESVPNLNTCFLSLLGHNLPQTSSGSSSQNLNQNRPPQPGQLDSNRILWENIAAAMIPEYRRILATNSVPYRFSDSFSPLSNSPTNSEPNVPKGR</sequence>
<keyword evidence="2" id="KW-1185">Reference proteome</keyword>
<feature type="compositionally biased region" description="Polar residues" evidence="1">
    <location>
        <begin position="168"/>
        <end position="182"/>
    </location>
</feature>
<proteinExistence type="predicted"/>
<feature type="compositionally biased region" description="Low complexity" evidence="1">
    <location>
        <begin position="114"/>
        <end position="127"/>
    </location>
</feature>
<accession>A0A914KMM1</accession>
<feature type="region of interest" description="Disordered" evidence="1">
    <location>
        <begin position="114"/>
        <end position="136"/>
    </location>
</feature>
<name>A0A914KMM1_MELIC</name>
<reference evidence="3" key="1">
    <citation type="submission" date="2022-11" db="UniProtKB">
        <authorList>
            <consortium name="WormBaseParasite"/>
        </authorList>
    </citation>
    <scope>IDENTIFICATION</scope>
</reference>
<dbReference type="WBParaSite" id="Minc3s00048g02629">
    <property type="protein sequence ID" value="Minc3s00048g02629"/>
    <property type="gene ID" value="Minc3s00048g02629"/>
</dbReference>
<protein>
    <submittedName>
        <fullName evidence="3">Uncharacterized protein</fullName>
    </submittedName>
</protein>